<feature type="region of interest" description="Disordered" evidence="1">
    <location>
        <begin position="542"/>
        <end position="622"/>
    </location>
</feature>
<feature type="compositionally biased region" description="Polar residues" evidence="1">
    <location>
        <begin position="543"/>
        <end position="561"/>
    </location>
</feature>
<feature type="compositionally biased region" description="Basic and acidic residues" evidence="1">
    <location>
        <begin position="193"/>
        <end position="210"/>
    </location>
</feature>
<sequence length="848" mass="94659">MEVASDPQGFLGDDDIEIDLDVYQDNVGDDDNDVVVEDVSATASNHPDMSEDSHEHSKDEDMVDDDYSAVQIADHGDASHQGEQNQLDQNVFQPDQGTLERGLEDDYEEDIDAPIPGNHDEEGALIGAAAGSLNPYTSVAVDYDEETFAESRHIQYSSIESERAALSPTQEAAPDEVHQQPPEPNAVEEQENLETHLVKDAVDKNYDRTGTEYAEIQSHRSFEEEEEEQEAATAIGSHQTTNQATNVPAQKSETNVEMVQEQAAAEGDVTEATNDVKEEEKDEVKRERSPTQSSTEAEVKGGAESRDLEDYSPLHRVTVLYQENEMSLFPPNEGDPLEMYLLEDEELAHVPLRHLFHAFREVLGSHMTEKNELVLSIDSLYLQLSEIAIQSTEITLSEIVQVYLELSQNDGVENPEPLYVNLTSRSTFDADFASLRAAAQKGKGLSYLSEWEDFSQDRYVDDHNERGAEANLESPDPNLMDGEPKHVDDSEPSVSEESQSEVASVAGAGHPDEGDDTDEVVIEAQLGALQEKRNAVHDIEFLNSKQNESTGKQTVTNISGDNSHDGDYEEESWQSEDSHVLVEVHDDRHNDIAEIPDQSISQPPKDDQTRIESSKTPPQLDGDVSATFLLEDEEHQVSVHASELTTSVDAIDAALTETSKNEETLKVIEESEEEPGEIRLDTFDDIPEHESVEFRDMESASLRSFEQQADYLPEFGDHEEHVSTHIEQDNQPATRESHLNVLDLGVDVFKSPITKPCEHINSKQNMQDADELDILTADLTYEEIQEVAVAEKSQDDFAEWNLTEHDVSDQEGQLLGQDKPNAMKRPRLDDEFNGLETPNPDSKRHRSE</sequence>
<protein>
    <submittedName>
        <fullName evidence="2">Uncharacterized protein</fullName>
    </submittedName>
</protein>
<dbReference type="Pfam" id="PF10336">
    <property type="entry name" value="DUF2420"/>
    <property type="match status" value="1"/>
</dbReference>
<evidence type="ECO:0000313" key="3">
    <source>
        <dbReference type="Proteomes" id="UP001219355"/>
    </source>
</evidence>
<feature type="compositionally biased region" description="Basic and acidic residues" evidence="1">
    <location>
        <begin position="48"/>
        <end position="60"/>
    </location>
</feature>
<feature type="compositionally biased region" description="Polar residues" evidence="1">
    <location>
        <begin position="236"/>
        <end position="257"/>
    </location>
</feature>
<keyword evidence="3" id="KW-1185">Reference proteome</keyword>
<feature type="compositionally biased region" description="Basic and acidic residues" evidence="1">
    <location>
        <begin position="576"/>
        <end position="592"/>
    </location>
</feature>
<reference evidence="2" key="1">
    <citation type="submission" date="2023-03" db="EMBL/GenBank/DDBJ databases">
        <title>Emydomyces testavorans Genome Sequence.</title>
        <authorList>
            <person name="Hoyer L."/>
        </authorList>
    </citation>
    <scope>NUCLEOTIDE SEQUENCE</scope>
    <source>
        <strain evidence="2">16-2883</strain>
    </source>
</reference>
<feature type="compositionally biased region" description="Acidic residues" evidence="1">
    <location>
        <begin position="24"/>
        <end position="36"/>
    </location>
</feature>
<evidence type="ECO:0000256" key="1">
    <source>
        <dbReference type="SAM" id="MobiDB-lite"/>
    </source>
</evidence>
<name>A0AAF0IFN4_9EURO</name>
<proteinExistence type="predicted"/>
<dbReference type="Proteomes" id="UP001219355">
    <property type="component" value="Chromosome 1"/>
</dbReference>
<feature type="compositionally biased region" description="Basic and acidic residues" evidence="1">
    <location>
        <begin position="297"/>
        <end position="308"/>
    </location>
</feature>
<feature type="region of interest" description="Disordered" evidence="1">
    <location>
        <begin position="24"/>
        <end position="126"/>
    </location>
</feature>
<gene>
    <name evidence="2" type="ORF">PRK78_000110</name>
</gene>
<feature type="compositionally biased region" description="Acidic residues" evidence="1">
    <location>
        <begin position="103"/>
        <end position="112"/>
    </location>
</feature>
<feature type="compositionally biased region" description="Low complexity" evidence="1">
    <location>
        <begin position="492"/>
        <end position="506"/>
    </location>
</feature>
<dbReference type="AlphaFoldDB" id="A0AAF0IFN4"/>
<evidence type="ECO:0000313" key="2">
    <source>
        <dbReference type="EMBL" id="WEW54688.1"/>
    </source>
</evidence>
<dbReference type="EMBL" id="CP120627">
    <property type="protein sequence ID" value="WEW54688.1"/>
    <property type="molecule type" value="Genomic_DNA"/>
</dbReference>
<feature type="region of interest" description="Disordered" evidence="1">
    <location>
        <begin position="802"/>
        <end position="848"/>
    </location>
</feature>
<feature type="region of interest" description="Disordered" evidence="1">
    <location>
        <begin position="159"/>
        <end position="308"/>
    </location>
</feature>
<feature type="region of interest" description="Disordered" evidence="1">
    <location>
        <begin position="468"/>
        <end position="515"/>
    </location>
</feature>
<dbReference type="InterPro" id="IPR018822">
    <property type="entry name" value="UPF0646"/>
</dbReference>
<feature type="compositionally biased region" description="Basic and acidic residues" evidence="1">
    <location>
        <begin position="274"/>
        <end position="289"/>
    </location>
</feature>
<feature type="compositionally biased region" description="Basic and acidic residues" evidence="1">
    <location>
        <begin position="604"/>
        <end position="613"/>
    </location>
</feature>
<organism evidence="2 3">
    <name type="scientific">Emydomyces testavorans</name>
    <dbReference type="NCBI Taxonomy" id="2070801"/>
    <lineage>
        <taxon>Eukaryota</taxon>
        <taxon>Fungi</taxon>
        <taxon>Dikarya</taxon>
        <taxon>Ascomycota</taxon>
        <taxon>Pezizomycotina</taxon>
        <taxon>Eurotiomycetes</taxon>
        <taxon>Eurotiomycetidae</taxon>
        <taxon>Onygenales</taxon>
        <taxon>Nannizziopsiaceae</taxon>
        <taxon>Emydomyces</taxon>
    </lineage>
</organism>
<accession>A0AAF0IFN4</accession>
<feature type="compositionally biased region" description="Polar residues" evidence="1">
    <location>
        <begin position="81"/>
        <end position="96"/>
    </location>
</feature>